<name>A0A1X7ALD1_9GAMM</name>
<dbReference type="PIRSF" id="PIRSF034981">
    <property type="entry name" value="Eut_put"/>
    <property type="match status" value="1"/>
</dbReference>
<dbReference type="RefSeq" id="WP_087111086.1">
    <property type="nucleotide sequence ID" value="NZ_CBCSCN010000006.1"/>
</dbReference>
<evidence type="ECO:0000313" key="1">
    <source>
        <dbReference type="EMBL" id="SMA48783.1"/>
    </source>
</evidence>
<evidence type="ECO:0008006" key="3">
    <source>
        <dbReference type="Google" id="ProtNLM"/>
    </source>
</evidence>
<proteinExistence type="predicted"/>
<organism evidence="1 2">
    <name type="scientific">Parendozoicomonas haliclonae</name>
    <dbReference type="NCBI Taxonomy" id="1960125"/>
    <lineage>
        <taxon>Bacteria</taxon>
        <taxon>Pseudomonadati</taxon>
        <taxon>Pseudomonadota</taxon>
        <taxon>Gammaproteobacteria</taxon>
        <taxon>Oceanospirillales</taxon>
        <taxon>Endozoicomonadaceae</taxon>
        <taxon>Parendozoicomonas</taxon>
    </lineage>
</organism>
<dbReference type="EMBL" id="FWPT01000006">
    <property type="protein sequence ID" value="SMA48783.1"/>
    <property type="molecule type" value="Genomic_DNA"/>
</dbReference>
<dbReference type="AlphaFoldDB" id="A0A1X7ALD1"/>
<reference evidence="1 2" key="1">
    <citation type="submission" date="2017-03" db="EMBL/GenBank/DDBJ databases">
        <authorList>
            <person name="Afonso C.L."/>
            <person name="Miller P.J."/>
            <person name="Scott M.A."/>
            <person name="Spackman E."/>
            <person name="Goraichik I."/>
            <person name="Dimitrov K.M."/>
            <person name="Suarez D.L."/>
            <person name="Swayne D.E."/>
        </authorList>
    </citation>
    <scope>NUCLEOTIDE SEQUENCE [LARGE SCALE GENOMIC DNA]</scope>
    <source>
        <strain evidence="1">SB41UT1</strain>
    </source>
</reference>
<sequence>MNTEALIELISRRVMEQLLQAGTTIVPAQAAARKESVLVLGQDGQAVRESLWGHFEVTLLEEVEQPSAADYDHIVLANLPNKLLGEMAIGLERGADGCVIVESLMMGKTVHILDEGIAFRRFKATANPAFFQVFEDKVNTLVGYGMQVVNQACLKDVLSGKAVVQAAVRSAEQAAPVVEAVRPVMAGAMSFVGKRVISERDLERANEQGYTVFEVPETALLTPLAKDFVRLNHLHLNRV</sequence>
<dbReference type="OrthoDB" id="6197337at2"/>
<accession>A0A1X7ALD1</accession>
<gene>
    <name evidence="1" type="ORF">EHSB41UT_02894</name>
</gene>
<keyword evidence="2" id="KW-1185">Reference proteome</keyword>
<dbReference type="Proteomes" id="UP000196573">
    <property type="component" value="Unassembled WGS sequence"/>
</dbReference>
<evidence type="ECO:0000313" key="2">
    <source>
        <dbReference type="Proteomes" id="UP000196573"/>
    </source>
</evidence>
<dbReference type="InterPro" id="IPR013372">
    <property type="entry name" value="Eut_put"/>
</dbReference>
<protein>
    <recommendedName>
        <fullName evidence="3">Ethanolamine utilization protein</fullName>
    </recommendedName>
</protein>